<accession>A0A2H2ZGE6</accession>
<name>A0A2H2ZGE6_TRIPA</name>
<keyword evidence="2" id="KW-1185">Reference proteome</keyword>
<evidence type="ECO:0000313" key="1">
    <source>
        <dbReference type="EMBL" id="OTA06053.1"/>
    </source>
</evidence>
<sequence length="354" mass="38681">MAELGPDKRGIATLSALIQVSSESFKNDSQNKPPFELYQNNPFSISIIMGKKKFICPFRYPVPLSSIASKTGLSGVGRTSVYIKVVAPLVDPRQSSVLKDWLSLTTITSGGLPVAINMPHLSLDALPVIELSQPQRLAWLTTLTSLQCPRHDQRGSTEDVRARFKGTLSAMFKACSGTPRSQACMFSLSGRRRRDIQALVLVSAVRLDGDTASVVLDAAILPLASHYLASGDSDDLLKRLKLLDALTLQVDDEEMALWKKTIPSFIERCRTWNHLPSCEYTKQGATVPLSLEPGQPWFCSCGNGRMPDDFIAVPLWKLAAKHAVRIAISPVYCAPLVESAAKAELETSDSVRIA</sequence>
<gene>
    <name evidence="1" type="ORF">A9Z42_0067830</name>
</gene>
<dbReference type="AlphaFoldDB" id="A0A2H2ZGE6"/>
<dbReference type="OrthoDB" id="341421at2759"/>
<evidence type="ECO:0000313" key="2">
    <source>
        <dbReference type="Proteomes" id="UP000219286"/>
    </source>
</evidence>
<protein>
    <submittedName>
        <fullName evidence="1">Uncharacterized protein</fullName>
    </submittedName>
</protein>
<reference evidence="1 2" key="1">
    <citation type="journal article" date="2015" name="Genome Announc.">
        <title>Genome sequence and annotation of Trichoderma parareesei, the ancestor of the cellulase producer Trichoderma reesei.</title>
        <authorList>
            <person name="Yang D."/>
            <person name="Pomraning K."/>
            <person name="Kopchinskiy A."/>
            <person name="Karimi Aghcheh R."/>
            <person name="Atanasova L."/>
            <person name="Chenthamara K."/>
            <person name="Baker S.E."/>
            <person name="Zhang R."/>
            <person name="Shen Q."/>
            <person name="Freitag M."/>
            <person name="Kubicek C.P."/>
            <person name="Druzhinina I.S."/>
        </authorList>
    </citation>
    <scope>NUCLEOTIDE SEQUENCE [LARGE SCALE GENOMIC DNA]</scope>
    <source>
        <strain evidence="1 2">CBS 125925</strain>
    </source>
</reference>
<comment type="caution">
    <text evidence="1">The sequence shown here is derived from an EMBL/GenBank/DDBJ whole genome shotgun (WGS) entry which is preliminary data.</text>
</comment>
<dbReference type="EMBL" id="LFMI01000656">
    <property type="protein sequence ID" value="OTA06053.1"/>
    <property type="molecule type" value="Genomic_DNA"/>
</dbReference>
<proteinExistence type="predicted"/>
<organism evidence="1 2">
    <name type="scientific">Trichoderma parareesei</name>
    <name type="common">Filamentous fungus</name>
    <dbReference type="NCBI Taxonomy" id="858221"/>
    <lineage>
        <taxon>Eukaryota</taxon>
        <taxon>Fungi</taxon>
        <taxon>Dikarya</taxon>
        <taxon>Ascomycota</taxon>
        <taxon>Pezizomycotina</taxon>
        <taxon>Sordariomycetes</taxon>
        <taxon>Hypocreomycetidae</taxon>
        <taxon>Hypocreales</taxon>
        <taxon>Hypocreaceae</taxon>
        <taxon>Trichoderma</taxon>
    </lineage>
</organism>
<dbReference type="Proteomes" id="UP000219286">
    <property type="component" value="Unassembled WGS sequence"/>
</dbReference>